<evidence type="ECO:0000256" key="1">
    <source>
        <dbReference type="SAM" id="Phobius"/>
    </source>
</evidence>
<organism evidence="2">
    <name type="scientific">viral metagenome</name>
    <dbReference type="NCBI Taxonomy" id="1070528"/>
    <lineage>
        <taxon>unclassified sequences</taxon>
        <taxon>metagenomes</taxon>
        <taxon>organismal metagenomes</taxon>
    </lineage>
</organism>
<dbReference type="EMBL" id="MN740854">
    <property type="protein sequence ID" value="QHU15250.1"/>
    <property type="molecule type" value="Genomic_DNA"/>
</dbReference>
<keyword evidence="1" id="KW-0472">Membrane</keyword>
<protein>
    <submittedName>
        <fullName evidence="2">Uncharacterized protein</fullName>
    </submittedName>
</protein>
<dbReference type="AlphaFoldDB" id="A0A6C0KEZ9"/>
<reference evidence="2" key="1">
    <citation type="journal article" date="2020" name="Nature">
        <title>Giant virus diversity and host interactions through global metagenomics.</title>
        <authorList>
            <person name="Schulz F."/>
            <person name="Roux S."/>
            <person name="Paez-Espino D."/>
            <person name="Jungbluth S."/>
            <person name="Walsh D.A."/>
            <person name="Denef V.J."/>
            <person name="McMahon K.D."/>
            <person name="Konstantinidis K.T."/>
            <person name="Eloe-Fadrosh E.A."/>
            <person name="Kyrpides N.C."/>
            <person name="Woyke T."/>
        </authorList>
    </citation>
    <scope>NUCLEOTIDE SEQUENCE</scope>
    <source>
        <strain evidence="2">GVMAG-S-1103017-68</strain>
    </source>
</reference>
<keyword evidence="1" id="KW-0812">Transmembrane</keyword>
<feature type="transmembrane region" description="Helical" evidence="1">
    <location>
        <begin position="132"/>
        <end position="155"/>
    </location>
</feature>
<keyword evidence="1" id="KW-1133">Transmembrane helix</keyword>
<proteinExistence type="predicted"/>
<accession>A0A6C0KEZ9</accession>
<evidence type="ECO:0000313" key="2">
    <source>
        <dbReference type="EMBL" id="QHU15250.1"/>
    </source>
</evidence>
<name>A0A6C0KEZ9_9ZZZZ</name>
<sequence>MTKAKELVDRLKKQPLVECDYDSVTGTVGIVCFRDGSRARMEMDPSFDGNYRAEKDSNDKWDPGGLVSRCGVVEDPTDNEFTWHCGIGSQPPINFFKELFPAGENMYRAAVAGPDAVACSDVPPYDLRLIRWLLFAILVLFFGLIATSITARVWYRK</sequence>